<comment type="caution">
    <text evidence="1">The sequence shown here is derived from an EMBL/GenBank/DDBJ whole genome shotgun (WGS) entry which is preliminary data.</text>
</comment>
<name>A0AAV7STD4_PLEWA</name>
<proteinExistence type="predicted"/>
<protein>
    <submittedName>
        <fullName evidence="1">Uncharacterized protein</fullName>
    </submittedName>
</protein>
<dbReference type="AlphaFoldDB" id="A0AAV7STD4"/>
<gene>
    <name evidence="1" type="ORF">NDU88_007600</name>
</gene>
<reference evidence="1" key="1">
    <citation type="journal article" date="2022" name="bioRxiv">
        <title>Sequencing and chromosome-scale assembly of the giantPleurodeles waltlgenome.</title>
        <authorList>
            <person name="Brown T."/>
            <person name="Elewa A."/>
            <person name="Iarovenko S."/>
            <person name="Subramanian E."/>
            <person name="Araus A.J."/>
            <person name="Petzold A."/>
            <person name="Susuki M."/>
            <person name="Suzuki K.-i.T."/>
            <person name="Hayashi T."/>
            <person name="Toyoda A."/>
            <person name="Oliveira C."/>
            <person name="Osipova E."/>
            <person name="Leigh N.D."/>
            <person name="Simon A."/>
            <person name="Yun M.H."/>
        </authorList>
    </citation>
    <scope>NUCLEOTIDE SEQUENCE</scope>
    <source>
        <strain evidence="1">20211129_DDA</strain>
        <tissue evidence="1">Liver</tissue>
    </source>
</reference>
<keyword evidence="2" id="KW-1185">Reference proteome</keyword>
<feature type="non-terminal residue" evidence="1">
    <location>
        <position position="1"/>
    </location>
</feature>
<dbReference type="EMBL" id="JANPWB010000008">
    <property type="protein sequence ID" value="KAJ1167207.1"/>
    <property type="molecule type" value="Genomic_DNA"/>
</dbReference>
<sequence length="50" mass="5754">VATTEGATTTQTSGNIDRKKVKFRCTDHWDPDYANTTSSKYLERKKKIFD</sequence>
<evidence type="ECO:0000313" key="1">
    <source>
        <dbReference type="EMBL" id="KAJ1167207.1"/>
    </source>
</evidence>
<accession>A0AAV7STD4</accession>
<dbReference type="Proteomes" id="UP001066276">
    <property type="component" value="Chromosome 4_2"/>
</dbReference>
<evidence type="ECO:0000313" key="2">
    <source>
        <dbReference type="Proteomes" id="UP001066276"/>
    </source>
</evidence>
<feature type="non-terminal residue" evidence="1">
    <location>
        <position position="50"/>
    </location>
</feature>
<organism evidence="1 2">
    <name type="scientific">Pleurodeles waltl</name>
    <name type="common">Iberian ribbed newt</name>
    <dbReference type="NCBI Taxonomy" id="8319"/>
    <lineage>
        <taxon>Eukaryota</taxon>
        <taxon>Metazoa</taxon>
        <taxon>Chordata</taxon>
        <taxon>Craniata</taxon>
        <taxon>Vertebrata</taxon>
        <taxon>Euteleostomi</taxon>
        <taxon>Amphibia</taxon>
        <taxon>Batrachia</taxon>
        <taxon>Caudata</taxon>
        <taxon>Salamandroidea</taxon>
        <taxon>Salamandridae</taxon>
        <taxon>Pleurodelinae</taxon>
        <taxon>Pleurodeles</taxon>
    </lineage>
</organism>